<keyword evidence="7" id="KW-1185">Reference proteome</keyword>
<dbReference type="InterPro" id="IPR022742">
    <property type="entry name" value="Hydrolase_4"/>
</dbReference>
<dbReference type="Proteomes" id="UP001232063">
    <property type="component" value="Unassembled WGS sequence"/>
</dbReference>
<gene>
    <name evidence="6" type="ORF">QNI22_03995</name>
</gene>
<dbReference type="SUPFAM" id="SSF53474">
    <property type="entry name" value="alpha/beta-Hydrolases"/>
    <property type="match status" value="1"/>
</dbReference>
<keyword evidence="3" id="KW-0378">Hydrolase</keyword>
<feature type="active site" description="Charge relay system" evidence="4">
    <location>
        <position position="303"/>
    </location>
</feature>
<dbReference type="InterPro" id="IPR050960">
    <property type="entry name" value="AB_hydrolase_4_sf"/>
</dbReference>
<dbReference type="InterPro" id="IPR029058">
    <property type="entry name" value="AB_hydrolase_fold"/>
</dbReference>
<dbReference type="PROSITE" id="PS01133">
    <property type="entry name" value="UPF0017"/>
    <property type="match status" value="1"/>
</dbReference>
<evidence type="ECO:0000256" key="3">
    <source>
        <dbReference type="ARBA" id="ARBA00022801"/>
    </source>
</evidence>
<feature type="active site" description="Charge relay system" evidence="4">
    <location>
        <position position="147"/>
    </location>
</feature>
<keyword evidence="2" id="KW-0719">Serine esterase</keyword>
<dbReference type="InterPro" id="IPR000952">
    <property type="entry name" value="AB_hydrolase_4_CS"/>
</dbReference>
<dbReference type="InterPro" id="IPR012020">
    <property type="entry name" value="ABHD4"/>
</dbReference>
<protein>
    <submittedName>
        <fullName evidence="6">DUF1749 domain-containing protein</fullName>
    </submittedName>
</protein>
<dbReference type="GO" id="GO:0047372">
    <property type="term" value="F:monoacylglycerol lipase activity"/>
    <property type="evidence" value="ECO:0007669"/>
    <property type="project" value="TreeGrafter"/>
</dbReference>
<feature type="domain" description="Serine aminopeptidase S33" evidence="5">
    <location>
        <begin position="63"/>
        <end position="187"/>
    </location>
</feature>
<organism evidence="6 7">
    <name type="scientific">Xanthocytophaga agilis</name>
    <dbReference type="NCBI Taxonomy" id="3048010"/>
    <lineage>
        <taxon>Bacteria</taxon>
        <taxon>Pseudomonadati</taxon>
        <taxon>Bacteroidota</taxon>
        <taxon>Cytophagia</taxon>
        <taxon>Cytophagales</taxon>
        <taxon>Rhodocytophagaceae</taxon>
        <taxon>Xanthocytophaga</taxon>
    </lineage>
</organism>
<dbReference type="GO" id="GO:0034338">
    <property type="term" value="F:short-chain carboxylesterase activity"/>
    <property type="evidence" value="ECO:0007669"/>
    <property type="project" value="TreeGrafter"/>
</dbReference>
<dbReference type="PIRSF" id="PIRSF005211">
    <property type="entry name" value="Ab_hydro_YheT"/>
    <property type="match status" value="1"/>
</dbReference>
<evidence type="ECO:0000256" key="2">
    <source>
        <dbReference type="ARBA" id="ARBA00022487"/>
    </source>
</evidence>
<reference evidence="6" key="1">
    <citation type="submission" date="2023-05" db="EMBL/GenBank/DDBJ databases">
        <authorList>
            <person name="Zhang X."/>
        </authorList>
    </citation>
    <scope>NUCLEOTIDE SEQUENCE</scope>
    <source>
        <strain evidence="6">BD1B2-1</strain>
    </source>
</reference>
<feature type="active site" description="Charge relay system" evidence="4">
    <location>
        <position position="274"/>
    </location>
</feature>
<comment type="caution">
    <text evidence="6">The sequence shown here is derived from an EMBL/GenBank/DDBJ whole genome shotgun (WGS) entry which is preliminary data.</text>
</comment>
<proteinExistence type="inferred from homology"/>
<evidence type="ECO:0000256" key="1">
    <source>
        <dbReference type="ARBA" id="ARBA00010884"/>
    </source>
</evidence>
<evidence type="ECO:0000313" key="6">
    <source>
        <dbReference type="EMBL" id="MDJ1499791.1"/>
    </source>
</evidence>
<dbReference type="PANTHER" id="PTHR10794:SF94">
    <property type="entry name" value="ESTERASE YHET-RELATED"/>
    <property type="match status" value="1"/>
</dbReference>
<evidence type="ECO:0000313" key="7">
    <source>
        <dbReference type="Proteomes" id="UP001232063"/>
    </source>
</evidence>
<dbReference type="Gene3D" id="3.40.50.1820">
    <property type="entry name" value="alpha/beta hydrolase"/>
    <property type="match status" value="1"/>
</dbReference>
<evidence type="ECO:0000259" key="5">
    <source>
        <dbReference type="Pfam" id="PF12146"/>
    </source>
</evidence>
<comment type="similarity">
    <text evidence="1">Belongs to the AB hydrolase superfamily. AB hydrolase 4 family.</text>
</comment>
<dbReference type="Pfam" id="PF12146">
    <property type="entry name" value="Hydrolase_4"/>
    <property type="match status" value="1"/>
</dbReference>
<accession>A0AAE3QXE2</accession>
<dbReference type="PANTHER" id="PTHR10794">
    <property type="entry name" value="ABHYDROLASE DOMAIN-CONTAINING PROTEIN"/>
    <property type="match status" value="1"/>
</dbReference>
<name>A0AAE3QXE2_9BACT</name>
<dbReference type="AlphaFoldDB" id="A0AAE3QXE2"/>
<dbReference type="EMBL" id="JASJOU010000001">
    <property type="protein sequence ID" value="MDJ1499791.1"/>
    <property type="molecule type" value="Genomic_DNA"/>
</dbReference>
<dbReference type="RefSeq" id="WP_314509341.1">
    <property type="nucleotide sequence ID" value="NZ_JASJOU010000001.1"/>
</dbReference>
<sequence>MPYLQETTYRSPFYLFNGHLQTIIPAVMRKVNGISYYRERITTPDEDFLDLDWAFAENKRKTKPSQLAIISHGLEGDSQRPYVTGMVRMLTSEGYDVLAWNYRSCSGEINRQRRFYHIGATDDLHTVVEYVTQMKPEYTEIVLLGFSAGGNITLKYLGEQGALLAPFIKKSVVFSVPLDVKTSSAKISKPQNFIYEQRFLRSLRKKILKKAEIMPQAIDIMPLQTIRKLKEFDDVYTAPLHGFKDAIDYYTQNSSKFFLQGIKVPTLIVNAINDPFLSPECFDQSLVTNLPNVWLQITQAGGHCGFMYQSLQNTFWSETRALSFLKESHL</sequence>
<evidence type="ECO:0000256" key="4">
    <source>
        <dbReference type="PIRSR" id="PIRSR005211-1"/>
    </source>
</evidence>